<dbReference type="RefSeq" id="WP_188974365.1">
    <property type="nucleotide sequence ID" value="NZ_BMOL01000042.1"/>
</dbReference>
<sequence>MTKKHVGGRGRKASNKHQTFSISLPPHLKDALDAAVTEEVSRSEVVAGLIEAHLLKQPPVRPAPAAKPPAPARAAAPQKRPAKPPATNLPAAVTVIAQQVSRGLKWKPEKYAAAEKLLAEGYTITRKPDSADYTTEKGSLVSWRTVQALLKLGVVVSLDWPAGK</sequence>
<evidence type="ECO:0000313" key="2">
    <source>
        <dbReference type="EMBL" id="GGL95066.1"/>
    </source>
</evidence>
<proteinExistence type="predicted"/>
<evidence type="ECO:0008006" key="4">
    <source>
        <dbReference type="Google" id="ProtNLM"/>
    </source>
</evidence>
<evidence type="ECO:0000256" key="1">
    <source>
        <dbReference type="SAM" id="MobiDB-lite"/>
    </source>
</evidence>
<feature type="region of interest" description="Disordered" evidence="1">
    <location>
        <begin position="59"/>
        <end position="90"/>
    </location>
</feature>
<name>A0ABQ2GGA6_9DEIO</name>
<gene>
    <name evidence="2" type="ORF">GCM10010840_36420</name>
</gene>
<feature type="compositionally biased region" description="Pro residues" evidence="1">
    <location>
        <begin position="59"/>
        <end position="71"/>
    </location>
</feature>
<reference evidence="3" key="1">
    <citation type="journal article" date="2019" name="Int. J. Syst. Evol. Microbiol.">
        <title>The Global Catalogue of Microorganisms (GCM) 10K type strain sequencing project: providing services to taxonomists for standard genome sequencing and annotation.</title>
        <authorList>
            <consortium name="The Broad Institute Genomics Platform"/>
            <consortium name="The Broad Institute Genome Sequencing Center for Infectious Disease"/>
            <person name="Wu L."/>
            <person name="Ma J."/>
        </authorList>
    </citation>
    <scope>NUCLEOTIDE SEQUENCE [LARGE SCALE GENOMIC DNA]</scope>
    <source>
        <strain evidence="3">JCM 15442</strain>
    </source>
</reference>
<dbReference type="Proteomes" id="UP000639973">
    <property type="component" value="Unassembled WGS sequence"/>
</dbReference>
<protein>
    <recommendedName>
        <fullName evidence="4">Ribbon-helix-helix protein, copG family</fullName>
    </recommendedName>
</protein>
<feature type="compositionally biased region" description="Basic residues" evidence="1">
    <location>
        <begin position="1"/>
        <end position="15"/>
    </location>
</feature>
<dbReference type="EMBL" id="BMOL01000042">
    <property type="protein sequence ID" value="GGL95066.1"/>
    <property type="molecule type" value="Genomic_DNA"/>
</dbReference>
<comment type="caution">
    <text evidence="2">The sequence shown here is derived from an EMBL/GenBank/DDBJ whole genome shotgun (WGS) entry which is preliminary data.</text>
</comment>
<organism evidence="2 3">
    <name type="scientific">Deinococcus aerolatus</name>
    <dbReference type="NCBI Taxonomy" id="522487"/>
    <lineage>
        <taxon>Bacteria</taxon>
        <taxon>Thermotogati</taxon>
        <taxon>Deinococcota</taxon>
        <taxon>Deinococci</taxon>
        <taxon>Deinococcales</taxon>
        <taxon>Deinococcaceae</taxon>
        <taxon>Deinococcus</taxon>
    </lineage>
</organism>
<accession>A0ABQ2GGA6</accession>
<feature type="region of interest" description="Disordered" evidence="1">
    <location>
        <begin position="1"/>
        <end position="22"/>
    </location>
</feature>
<dbReference type="CDD" id="cd22231">
    <property type="entry name" value="RHH_NikR_HicB-like"/>
    <property type="match status" value="1"/>
</dbReference>
<evidence type="ECO:0000313" key="3">
    <source>
        <dbReference type="Proteomes" id="UP000639973"/>
    </source>
</evidence>
<keyword evidence="3" id="KW-1185">Reference proteome</keyword>